<organism evidence="2 3">
    <name type="scientific">Marchantia polymorpha</name>
    <name type="common">Common liverwort</name>
    <name type="synonym">Marchantia aquatica</name>
    <dbReference type="NCBI Taxonomy" id="3197"/>
    <lineage>
        <taxon>Eukaryota</taxon>
        <taxon>Viridiplantae</taxon>
        <taxon>Streptophyta</taxon>
        <taxon>Embryophyta</taxon>
        <taxon>Marchantiophyta</taxon>
        <taxon>Marchantiopsida</taxon>
        <taxon>Marchantiidae</taxon>
        <taxon>Marchantiales</taxon>
        <taxon>Marchantiaceae</taxon>
        <taxon>Marchantia</taxon>
    </lineage>
</organism>
<evidence type="ECO:0000313" key="3">
    <source>
        <dbReference type="Proteomes" id="UP000244005"/>
    </source>
</evidence>
<feature type="compositionally biased region" description="Polar residues" evidence="1">
    <location>
        <begin position="122"/>
        <end position="132"/>
    </location>
</feature>
<dbReference type="AlphaFoldDB" id="A0A2R6WIG1"/>
<name>A0A2R6WIG1_MARPO</name>
<reference evidence="3" key="1">
    <citation type="journal article" date="2017" name="Cell">
        <title>Insights into land plant evolution garnered from the Marchantia polymorpha genome.</title>
        <authorList>
            <person name="Bowman J.L."/>
            <person name="Kohchi T."/>
            <person name="Yamato K.T."/>
            <person name="Jenkins J."/>
            <person name="Shu S."/>
            <person name="Ishizaki K."/>
            <person name="Yamaoka S."/>
            <person name="Nishihama R."/>
            <person name="Nakamura Y."/>
            <person name="Berger F."/>
            <person name="Adam C."/>
            <person name="Aki S.S."/>
            <person name="Althoff F."/>
            <person name="Araki T."/>
            <person name="Arteaga-Vazquez M.A."/>
            <person name="Balasubrmanian S."/>
            <person name="Barry K."/>
            <person name="Bauer D."/>
            <person name="Boehm C.R."/>
            <person name="Briginshaw L."/>
            <person name="Caballero-Perez J."/>
            <person name="Catarino B."/>
            <person name="Chen F."/>
            <person name="Chiyoda S."/>
            <person name="Chovatia M."/>
            <person name="Davies K.M."/>
            <person name="Delmans M."/>
            <person name="Demura T."/>
            <person name="Dierschke T."/>
            <person name="Dolan L."/>
            <person name="Dorantes-Acosta A.E."/>
            <person name="Eklund D.M."/>
            <person name="Florent S.N."/>
            <person name="Flores-Sandoval E."/>
            <person name="Fujiyama A."/>
            <person name="Fukuzawa H."/>
            <person name="Galik B."/>
            <person name="Grimanelli D."/>
            <person name="Grimwood J."/>
            <person name="Grossniklaus U."/>
            <person name="Hamada T."/>
            <person name="Haseloff J."/>
            <person name="Hetherington A.J."/>
            <person name="Higo A."/>
            <person name="Hirakawa Y."/>
            <person name="Hundley H.N."/>
            <person name="Ikeda Y."/>
            <person name="Inoue K."/>
            <person name="Inoue S.I."/>
            <person name="Ishida S."/>
            <person name="Jia Q."/>
            <person name="Kakita M."/>
            <person name="Kanazawa T."/>
            <person name="Kawai Y."/>
            <person name="Kawashima T."/>
            <person name="Kennedy M."/>
            <person name="Kinose K."/>
            <person name="Kinoshita T."/>
            <person name="Kohara Y."/>
            <person name="Koide E."/>
            <person name="Komatsu K."/>
            <person name="Kopischke S."/>
            <person name="Kubo M."/>
            <person name="Kyozuka J."/>
            <person name="Lagercrantz U."/>
            <person name="Lin S.S."/>
            <person name="Lindquist E."/>
            <person name="Lipzen A.M."/>
            <person name="Lu C.W."/>
            <person name="De Luna E."/>
            <person name="Martienssen R.A."/>
            <person name="Minamino N."/>
            <person name="Mizutani M."/>
            <person name="Mizutani M."/>
            <person name="Mochizuki N."/>
            <person name="Monte I."/>
            <person name="Mosher R."/>
            <person name="Nagasaki H."/>
            <person name="Nakagami H."/>
            <person name="Naramoto S."/>
            <person name="Nishitani K."/>
            <person name="Ohtani M."/>
            <person name="Okamoto T."/>
            <person name="Okumura M."/>
            <person name="Phillips J."/>
            <person name="Pollak B."/>
            <person name="Reinders A."/>
            <person name="Rovekamp M."/>
            <person name="Sano R."/>
            <person name="Sawa S."/>
            <person name="Schmid M.W."/>
            <person name="Shirakawa M."/>
            <person name="Solano R."/>
            <person name="Spunde A."/>
            <person name="Suetsugu N."/>
            <person name="Sugano S."/>
            <person name="Sugiyama A."/>
            <person name="Sun R."/>
            <person name="Suzuki Y."/>
            <person name="Takenaka M."/>
            <person name="Takezawa D."/>
            <person name="Tomogane H."/>
            <person name="Tsuzuki M."/>
            <person name="Ueda T."/>
            <person name="Umeda M."/>
            <person name="Ward J.M."/>
            <person name="Watanabe Y."/>
            <person name="Yazaki K."/>
            <person name="Yokoyama R."/>
            <person name="Yoshitake Y."/>
            <person name="Yotsui I."/>
            <person name="Zachgo S."/>
            <person name="Schmutz J."/>
        </authorList>
    </citation>
    <scope>NUCLEOTIDE SEQUENCE [LARGE SCALE GENOMIC DNA]</scope>
    <source>
        <strain evidence="3">Tak-1</strain>
    </source>
</reference>
<dbReference type="Proteomes" id="UP000244005">
    <property type="component" value="Unassembled WGS sequence"/>
</dbReference>
<feature type="compositionally biased region" description="Pro residues" evidence="1">
    <location>
        <begin position="134"/>
        <end position="143"/>
    </location>
</feature>
<proteinExistence type="predicted"/>
<keyword evidence="3" id="KW-1185">Reference proteome</keyword>
<evidence type="ECO:0000313" key="2">
    <source>
        <dbReference type="EMBL" id="PTQ33623.1"/>
    </source>
</evidence>
<evidence type="ECO:0000256" key="1">
    <source>
        <dbReference type="SAM" id="MobiDB-lite"/>
    </source>
</evidence>
<gene>
    <name evidence="2" type="ORF">MARPO_0087s0056</name>
</gene>
<protein>
    <submittedName>
        <fullName evidence="2">Uncharacterized protein</fullName>
    </submittedName>
</protein>
<dbReference type="EMBL" id="KZ772759">
    <property type="protein sequence ID" value="PTQ33623.1"/>
    <property type="molecule type" value="Genomic_DNA"/>
</dbReference>
<feature type="region of interest" description="Disordered" evidence="1">
    <location>
        <begin position="101"/>
        <end position="143"/>
    </location>
</feature>
<accession>A0A2R6WIG1</accession>
<sequence>MARARARLREWLPMGKSAKGGDHWGCGRCEHSEGPRVALGDAAAAEGAWRRRSSGPRWLAVSSSSLIGGRARTLSAFRLFQLASSASSRGIVSPFPSAVRFRKSKSGPAESSLSRSLPWPSASISKSTNSTAPRLPPSPRHRS</sequence>